<protein>
    <submittedName>
        <fullName evidence="2">Unnamed protein product</fullName>
    </submittedName>
</protein>
<feature type="compositionally biased region" description="Low complexity" evidence="1">
    <location>
        <begin position="252"/>
        <end position="264"/>
    </location>
</feature>
<name>A0A9W6T4B0_CANBO</name>
<feature type="region of interest" description="Disordered" evidence="1">
    <location>
        <begin position="19"/>
        <end position="48"/>
    </location>
</feature>
<comment type="caution">
    <text evidence="2">The sequence shown here is derived from an EMBL/GenBank/DDBJ whole genome shotgun (WGS) entry which is preliminary data.</text>
</comment>
<feature type="region of interest" description="Disordered" evidence="1">
    <location>
        <begin position="252"/>
        <end position="275"/>
    </location>
</feature>
<gene>
    <name evidence="2" type="ORF">Cboi02_000435600</name>
</gene>
<dbReference type="EMBL" id="BSXN01001734">
    <property type="protein sequence ID" value="GME74274.1"/>
    <property type="molecule type" value="Genomic_DNA"/>
</dbReference>
<accession>A0A9W6T4B0</accession>
<proteinExistence type="predicted"/>
<sequence length="275" mass="29298">MSSVHDLKGQLKINNDFISANGNGRPIDSSGSESGSGSGSSSGYSTSNSSDIRYLFSPSRSYLKLIEYPLTEPSNTHPQAKYYHFDKDGLFEIPNLQSGKQYELVIESVDFKFKRSNHFKIVVEAGEVAGSESDSPLTVYELLKGYDNGKDGGKRLLKLRADPLVISQDAVVLRSYSHAQRSQLDGLPIVGYLKSHPYLAGIMLACAVLGLLPRIITMVDPSFAERVLEATAPEAGAAVPAAPAAVAIAPAAVAPAGSASSSSGRYKGGSSKRRR</sequence>
<reference evidence="2" key="1">
    <citation type="submission" date="2023-04" db="EMBL/GenBank/DDBJ databases">
        <title>Candida boidinii NBRC 10035.</title>
        <authorList>
            <person name="Ichikawa N."/>
            <person name="Sato H."/>
            <person name="Tonouchi N."/>
        </authorList>
    </citation>
    <scope>NUCLEOTIDE SEQUENCE</scope>
    <source>
        <strain evidence="2">NBRC 10035</strain>
    </source>
</reference>
<evidence type="ECO:0000256" key="1">
    <source>
        <dbReference type="SAM" id="MobiDB-lite"/>
    </source>
</evidence>
<dbReference type="Proteomes" id="UP001165120">
    <property type="component" value="Unassembled WGS sequence"/>
</dbReference>
<evidence type="ECO:0000313" key="3">
    <source>
        <dbReference type="Proteomes" id="UP001165120"/>
    </source>
</evidence>
<dbReference type="AlphaFoldDB" id="A0A9W6T4B0"/>
<evidence type="ECO:0000313" key="2">
    <source>
        <dbReference type="EMBL" id="GME74274.1"/>
    </source>
</evidence>
<keyword evidence="3" id="KW-1185">Reference proteome</keyword>
<organism evidence="2 3">
    <name type="scientific">Candida boidinii</name>
    <name type="common">Yeast</name>
    <dbReference type="NCBI Taxonomy" id="5477"/>
    <lineage>
        <taxon>Eukaryota</taxon>
        <taxon>Fungi</taxon>
        <taxon>Dikarya</taxon>
        <taxon>Ascomycota</taxon>
        <taxon>Saccharomycotina</taxon>
        <taxon>Pichiomycetes</taxon>
        <taxon>Pichiales</taxon>
        <taxon>Pichiaceae</taxon>
        <taxon>Ogataea</taxon>
        <taxon>Ogataea/Candida clade</taxon>
    </lineage>
</organism>